<dbReference type="InterPro" id="IPR013783">
    <property type="entry name" value="Ig-like_fold"/>
</dbReference>
<dbReference type="EMBL" id="BMVP01000010">
    <property type="protein sequence ID" value="GHB71696.1"/>
    <property type="molecule type" value="Genomic_DNA"/>
</dbReference>
<feature type="region of interest" description="Disordered" evidence="1">
    <location>
        <begin position="1"/>
        <end position="55"/>
    </location>
</feature>
<dbReference type="PANTHER" id="PTHR13246">
    <property type="entry name" value="ENDO BETA N-ACETYLGLUCOSAMINIDASE"/>
    <property type="match status" value="1"/>
</dbReference>
<keyword evidence="5" id="KW-1185">Reference proteome</keyword>
<dbReference type="Pfam" id="PF21910">
    <property type="entry name" value="GH85_C"/>
    <property type="match status" value="1"/>
</dbReference>
<feature type="domain" description="Endo-beta-N-acetylglucosaminidase D-like D2" evidence="3">
    <location>
        <begin position="666"/>
        <end position="743"/>
    </location>
</feature>
<dbReference type="PANTHER" id="PTHR13246:SF1">
    <property type="entry name" value="CYTOSOLIC ENDO-BETA-N-ACETYLGLUCOSAMINIDASE"/>
    <property type="match status" value="1"/>
</dbReference>
<evidence type="ECO:0000259" key="3">
    <source>
        <dbReference type="Pfam" id="PF21910"/>
    </source>
</evidence>
<evidence type="ECO:0000313" key="5">
    <source>
        <dbReference type="Proteomes" id="UP000642673"/>
    </source>
</evidence>
<feature type="compositionally biased region" description="Pro residues" evidence="1">
    <location>
        <begin position="27"/>
        <end position="38"/>
    </location>
</feature>
<evidence type="ECO:0000313" key="4">
    <source>
        <dbReference type="EMBL" id="GHB71696.1"/>
    </source>
</evidence>
<gene>
    <name evidence="4" type="ORF">GCM10010347_47520</name>
</gene>
<dbReference type="Proteomes" id="UP000642673">
    <property type="component" value="Unassembled WGS sequence"/>
</dbReference>
<evidence type="ECO:0000259" key="2">
    <source>
        <dbReference type="Pfam" id="PF03644"/>
    </source>
</evidence>
<dbReference type="InterPro" id="IPR032979">
    <property type="entry name" value="ENGase"/>
</dbReference>
<reference evidence="5" key="1">
    <citation type="journal article" date="2019" name="Int. J. Syst. Evol. Microbiol.">
        <title>The Global Catalogue of Microorganisms (GCM) 10K type strain sequencing project: providing services to taxonomists for standard genome sequencing and annotation.</title>
        <authorList>
            <consortium name="The Broad Institute Genomics Platform"/>
            <consortium name="The Broad Institute Genome Sequencing Center for Infectious Disease"/>
            <person name="Wu L."/>
            <person name="Ma J."/>
        </authorList>
    </citation>
    <scope>NUCLEOTIDE SEQUENCE [LARGE SCALE GENOMIC DNA]</scope>
    <source>
        <strain evidence="5">JCM 4738</strain>
    </source>
</reference>
<dbReference type="InterPro" id="IPR054110">
    <property type="entry name" value="EndoD-like_D2"/>
</dbReference>
<organism evidence="4 5">
    <name type="scientific">Streptomyces cirratus</name>
    <dbReference type="NCBI Taxonomy" id="68187"/>
    <lineage>
        <taxon>Bacteria</taxon>
        <taxon>Bacillati</taxon>
        <taxon>Actinomycetota</taxon>
        <taxon>Actinomycetes</taxon>
        <taxon>Kitasatosporales</taxon>
        <taxon>Streptomycetaceae</taxon>
        <taxon>Streptomyces</taxon>
    </lineage>
</organism>
<dbReference type="Pfam" id="PF03644">
    <property type="entry name" value="Glyco_hydro_85"/>
    <property type="match status" value="1"/>
</dbReference>
<dbReference type="Gene3D" id="3.20.20.80">
    <property type="entry name" value="Glycosidases"/>
    <property type="match status" value="1"/>
</dbReference>
<dbReference type="Gene3D" id="2.60.120.260">
    <property type="entry name" value="Galactose-binding domain-like"/>
    <property type="match status" value="1"/>
</dbReference>
<evidence type="ECO:0000256" key="1">
    <source>
        <dbReference type="SAM" id="MobiDB-lite"/>
    </source>
</evidence>
<dbReference type="CDD" id="cd06547">
    <property type="entry name" value="GH85_ENGase"/>
    <property type="match status" value="1"/>
</dbReference>
<dbReference type="PROSITE" id="PS51318">
    <property type="entry name" value="TAT"/>
    <property type="match status" value="1"/>
</dbReference>
<dbReference type="Gene3D" id="2.60.40.10">
    <property type="entry name" value="Immunoglobulins"/>
    <property type="match status" value="1"/>
</dbReference>
<sequence>MPEPGSSAEPFAPEPGTPRAGTLEPGTPAPRTPQPGTPAPGTADARAPRARPARREVLTAGAAAGAAALLGAGTPARAAAAPATPALPVTAATPTLAPYASYWFPDSLPPGVPGPGITWRSLTQWTPESDPDLAHNTASVPLAPRFAPVPPNPGARAGQARIAALVSFAPTAANPSQGSATADHYALTHWAYLDELVFWGGSAGEGIVLAPNAPVVDAAHRNGVPVLGNVFLPPVAYGGDLQWTRDLVQRDPLGRFPVADKLVAVARAYGFDGWFVNAETDGGDSALATRMREFLRALRAAGEPHGLRITWYDAMNSTGRVGWQGELNALNQEFFEDRAGPVADAVFVDFRWDARSLAASGALAERLGRSRHELWAAVDTESRGWDAPVDWDAIVPRGRDHVVSYGFYRPEWTLGHLTDRSPGAFHEADDRFWTGASLDPARPAPEAGWRAPATAVADRSTVVALPFACAFNTGHGLRWYEDGKVTSDAPWNHLGLQDRLPGRRWVVDTAGQRPAVTLDFAGAWRGGSSLLVAGGLSAPAVIGLHCTRLPLSGRTVVELVHATESGTVAVEVGIALREPAAPGEPLPYRWLKAATRSAGYGWLRARAVLDAPRGTTAYAIAVRITPRGTMPVRWRLGALSVRDTAAQRPPAAPSALGVDASAQRDGTAWLRLSWHRAAGPVRHYEVHRRLPDGARRFLGGTCGTALYLPAVTRSGAEPAAAFEVRAVDELYAVSGAARTTLRWA</sequence>
<dbReference type="InterPro" id="IPR006311">
    <property type="entry name" value="TAT_signal"/>
</dbReference>
<evidence type="ECO:0008006" key="6">
    <source>
        <dbReference type="Google" id="ProtNLM"/>
    </source>
</evidence>
<dbReference type="InterPro" id="IPR005201">
    <property type="entry name" value="TIM_ENGase"/>
</dbReference>
<comment type="caution">
    <text evidence="4">The sequence shown here is derived from an EMBL/GenBank/DDBJ whole genome shotgun (WGS) entry which is preliminary data.</text>
</comment>
<accession>A0ABQ3F1P3</accession>
<name>A0ABQ3F1P3_9ACTN</name>
<protein>
    <recommendedName>
        <fullName evidence="6">Mannosyl-glycoprotein endo-beta-N-acetylglucosaminidase</fullName>
    </recommendedName>
</protein>
<proteinExistence type="predicted"/>
<feature type="domain" description="Cytosolic endo-beta-N-acetylglucosaminidase TIM barrel" evidence="2">
    <location>
        <begin position="176"/>
        <end position="479"/>
    </location>
</feature>